<dbReference type="Proteomes" id="UP000543642">
    <property type="component" value="Unassembled WGS sequence"/>
</dbReference>
<sequence>MLKDDYIMRMINEMIHAVLVLLLGKDSENGEKLELPEVTEDNTFQKLIAMAGEGQINEAENMLWDLLEDNEIKYFQMALLFYDYLNDLDDDVLEQGDFSREEIADGLARVMKLYGYEDMARTFLI</sequence>
<dbReference type="InterPro" id="IPR045507">
    <property type="entry name" value="DUF6483"/>
</dbReference>
<organism evidence="1 2">
    <name type="scientific">Catenibacillus scindens</name>
    <dbReference type="NCBI Taxonomy" id="673271"/>
    <lineage>
        <taxon>Bacteria</taxon>
        <taxon>Bacillati</taxon>
        <taxon>Bacillota</taxon>
        <taxon>Clostridia</taxon>
        <taxon>Lachnospirales</taxon>
        <taxon>Lachnospiraceae</taxon>
        <taxon>Catenibacillus</taxon>
    </lineage>
</organism>
<dbReference type="Pfam" id="PF20092">
    <property type="entry name" value="DUF6483"/>
    <property type="match status" value="1"/>
</dbReference>
<reference evidence="1 2" key="1">
    <citation type="submission" date="2020-08" db="EMBL/GenBank/DDBJ databases">
        <title>Genomic Encyclopedia of Type Strains, Phase IV (KMG-IV): sequencing the most valuable type-strain genomes for metagenomic binning, comparative biology and taxonomic classification.</title>
        <authorList>
            <person name="Goeker M."/>
        </authorList>
    </citation>
    <scope>NUCLEOTIDE SEQUENCE [LARGE SCALE GENOMIC DNA]</scope>
    <source>
        <strain evidence="1 2">DSM 106146</strain>
    </source>
</reference>
<keyword evidence="2" id="KW-1185">Reference proteome</keyword>
<dbReference type="AlphaFoldDB" id="A0A7W8H855"/>
<gene>
    <name evidence="1" type="ORF">HNP82_000605</name>
</gene>
<evidence type="ECO:0000313" key="2">
    <source>
        <dbReference type="Proteomes" id="UP000543642"/>
    </source>
</evidence>
<accession>A0A7W8H855</accession>
<protein>
    <submittedName>
        <fullName evidence="1">Uncharacterized protein</fullName>
    </submittedName>
</protein>
<dbReference type="RefSeq" id="WP_183771362.1">
    <property type="nucleotide sequence ID" value="NZ_CAWVEG010000113.1"/>
</dbReference>
<evidence type="ECO:0000313" key="1">
    <source>
        <dbReference type="EMBL" id="MBB5263507.1"/>
    </source>
</evidence>
<dbReference type="EMBL" id="JACHFW010000002">
    <property type="protein sequence ID" value="MBB5263507.1"/>
    <property type="molecule type" value="Genomic_DNA"/>
</dbReference>
<name>A0A7W8H855_9FIRM</name>
<comment type="caution">
    <text evidence="1">The sequence shown here is derived from an EMBL/GenBank/DDBJ whole genome shotgun (WGS) entry which is preliminary data.</text>
</comment>
<proteinExistence type="predicted"/>